<dbReference type="AlphaFoldDB" id="A0A7D5P3J5"/>
<protein>
    <submittedName>
        <fullName evidence="3">NUDIX domain-containing protein</fullName>
    </submittedName>
</protein>
<dbReference type="InterPro" id="IPR000086">
    <property type="entry name" value="NUDIX_hydrolase_dom"/>
</dbReference>
<name>A0A7D5P3J5_9EURY</name>
<dbReference type="RefSeq" id="WP_179910558.1">
    <property type="nucleotide sequence ID" value="NZ_CP058910.1"/>
</dbReference>
<evidence type="ECO:0000313" key="3">
    <source>
        <dbReference type="EMBL" id="QLH76622.1"/>
    </source>
</evidence>
<dbReference type="GeneID" id="56077110"/>
<gene>
    <name evidence="3" type="ORF">HZS55_04565</name>
</gene>
<organism evidence="3 4">
    <name type="scientific">Halosimplex rubrum</name>
    <dbReference type="NCBI Taxonomy" id="869889"/>
    <lineage>
        <taxon>Archaea</taxon>
        <taxon>Methanobacteriati</taxon>
        <taxon>Methanobacteriota</taxon>
        <taxon>Stenosarchaea group</taxon>
        <taxon>Halobacteria</taxon>
        <taxon>Halobacteriales</taxon>
        <taxon>Haloarculaceae</taxon>
        <taxon>Halosimplex</taxon>
    </lineage>
</organism>
<feature type="region of interest" description="Disordered" evidence="1">
    <location>
        <begin position="1"/>
        <end position="66"/>
    </location>
</feature>
<evidence type="ECO:0000313" key="4">
    <source>
        <dbReference type="Proteomes" id="UP000509667"/>
    </source>
</evidence>
<sequence>MTVLAPYGFAADGGTERETNDEANAEVTATEIDPTTETPVESLTDPGSLRGREGPTVAERTHAHEDPDHCEATAAGRAVVGVTNDSGAVLLLRPEDADRVFLPNTVVEADGDWADAARRAVAEEAGTTVRLDGVERLRTVDHVVGTDGDTRHQNTTWHVLFRGSPVDASDDVSSGVDGWRAGWYDELPADPDESGDVIGDVRAVLD</sequence>
<dbReference type="Pfam" id="PF00293">
    <property type="entry name" value="NUDIX"/>
    <property type="match status" value="1"/>
</dbReference>
<dbReference type="InterPro" id="IPR015797">
    <property type="entry name" value="NUDIX_hydrolase-like_dom_sf"/>
</dbReference>
<proteinExistence type="predicted"/>
<reference evidence="3 4" key="1">
    <citation type="submission" date="2020-07" db="EMBL/GenBank/DDBJ databases">
        <title>Halosimplex pelagicum sp. nov. and Halosimplex rubrum sp. nov., isolated from salted brown alga Laminaria, and emended description of the genus Halosimplex.</title>
        <authorList>
            <person name="Cui H."/>
        </authorList>
    </citation>
    <scope>NUCLEOTIDE SEQUENCE [LARGE SCALE GENOMIC DNA]</scope>
    <source>
        <strain evidence="3 4">R27</strain>
    </source>
</reference>
<dbReference type="SUPFAM" id="SSF55811">
    <property type="entry name" value="Nudix"/>
    <property type="match status" value="1"/>
</dbReference>
<dbReference type="EMBL" id="CP058910">
    <property type="protein sequence ID" value="QLH76622.1"/>
    <property type="molecule type" value="Genomic_DNA"/>
</dbReference>
<evidence type="ECO:0000256" key="1">
    <source>
        <dbReference type="SAM" id="MobiDB-lite"/>
    </source>
</evidence>
<dbReference type="KEGG" id="hrr:HZS55_04565"/>
<dbReference type="Proteomes" id="UP000509667">
    <property type="component" value="Chromosome"/>
</dbReference>
<evidence type="ECO:0000259" key="2">
    <source>
        <dbReference type="Pfam" id="PF00293"/>
    </source>
</evidence>
<accession>A0A7D5P3J5</accession>
<keyword evidence="4" id="KW-1185">Reference proteome</keyword>
<dbReference type="Gene3D" id="3.90.79.10">
    <property type="entry name" value="Nucleoside Triphosphate Pyrophosphohydrolase"/>
    <property type="match status" value="1"/>
</dbReference>
<feature type="domain" description="Nudix hydrolase" evidence="2">
    <location>
        <begin position="75"/>
        <end position="184"/>
    </location>
</feature>